<evidence type="ECO:0000256" key="2">
    <source>
        <dbReference type="ARBA" id="ARBA00008142"/>
    </source>
</evidence>
<evidence type="ECO:0000256" key="6">
    <source>
        <dbReference type="PROSITE-ProRule" id="PRU00706"/>
    </source>
</evidence>
<comment type="caution">
    <text evidence="8">The sequence shown here is derived from an EMBL/GenBank/DDBJ whole genome shotgun (WGS) entry which is preliminary data.</text>
</comment>
<dbReference type="EMBL" id="MHQK01000027">
    <property type="protein sequence ID" value="OHA01426.1"/>
    <property type="molecule type" value="Genomic_DNA"/>
</dbReference>
<comment type="similarity">
    <text evidence="2 6">Belongs to the NDK family.</text>
</comment>
<name>A0A1G2KPV1_9BACT</name>
<proteinExistence type="inferred from homology"/>
<organism evidence="8 9">
    <name type="scientific">Candidatus Sungbacteria bacterium RIFCSPHIGHO2_02_FULL_49_20</name>
    <dbReference type="NCBI Taxonomy" id="1802272"/>
    <lineage>
        <taxon>Bacteria</taxon>
        <taxon>Candidatus Sungiibacteriota</taxon>
    </lineage>
</organism>
<dbReference type="EC" id="2.7.4.6" evidence="3"/>
<keyword evidence="5 8" id="KW-0418">Kinase</keyword>
<dbReference type="PROSITE" id="PS51374">
    <property type="entry name" value="NDPK_LIKE"/>
    <property type="match status" value="1"/>
</dbReference>
<comment type="cofactor">
    <cofactor evidence="1">
        <name>Mg(2+)</name>
        <dbReference type="ChEBI" id="CHEBI:18420"/>
    </cofactor>
</comment>
<evidence type="ECO:0000256" key="5">
    <source>
        <dbReference type="ARBA" id="ARBA00022777"/>
    </source>
</evidence>
<dbReference type="AlphaFoldDB" id="A0A1G2KPV1"/>
<evidence type="ECO:0000256" key="4">
    <source>
        <dbReference type="ARBA" id="ARBA00022679"/>
    </source>
</evidence>
<dbReference type="Pfam" id="PF00334">
    <property type="entry name" value="NDK"/>
    <property type="match status" value="2"/>
</dbReference>
<keyword evidence="4" id="KW-0808">Transferase</keyword>
<dbReference type="Gene3D" id="3.30.70.141">
    <property type="entry name" value="Nucleoside diphosphate kinase-like domain"/>
    <property type="match status" value="1"/>
</dbReference>
<evidence type="ECO:0000256" key="1">
    <source>
        <dbReference type="ARBA" id="ARBA00001946"/>
    </source>
</evidence>
<reference evidence="8 9" key="1">
    <citation type="journal article" date="2016" name="Nat. Commun.">
        <title>Thousands of microbial genomes shed light on interconnected biogeochemical processes in an aquifer system.</title>
        <authorList>
            <person name="Anantharaman K."/>
            <person name="Brown C.T."/>
            <person name="Hug L.A."/>
            <person name="Sharon I."/>
            <person name="Castelle C.J."/>
            <person name="Probst A.J."/>
            <person name="Thomas B.C."/>
            <person name="Singh A."/>
            <person name="Wilkins M.J."/>
            <person name="Karaoz U."/>
            <person name="Brodie E.L."/>
            <person name="Williams K.H."/>
            <person name="Hubbard S.S."/>
            <person name="Banfield J.F."/>
        </authorList>
    </citation>
    <scope>NUCLEOTIDE SEQUENCE [LARGE SCALE GENOMIC DNA]</scope>
</reference>
<sequence length="198" mass="22574">MQKLTEEKTFVIVKPDGVKRGLVGEVIRRIEQRGLKIIALEMIWATRPEIDRHYPKNKAWVTGLGNNTLKTYNEFKIPVDIKKEYGTTDPYKIGLKVRGWLLDFMTEGPVVKIAVEGVHAIRMVRKIVGQTIPAFAEMGTIRGDYSIDSPALANANKRALRNLIHASGNPAEAKNELRLWFKKNQIHSYKRSEEDAMF</sequence>
<dbReference type="InterPro" id="IPR036850">
    <property type="entry name" value="NDK-like_dom_sf"/>
</dbReference>
<dbReference type="SUPFAM" id="SSF54919">
    <property type="entry name" value="Nucleoside diphosphate kinase, NDK"/>
    <property type="match status" value="1"/>
</dbReference>
<dbReference type="InterPro" id="IPR034907">
    <property type="entry name" value="NDK-like_dom"/>
</dbReference>
<accession>A0A1G2KPV1</accession>
<dbReference type="SMART" id="SM00562">
    <property type="entry name" value="NDK"/>
    <property type="match status" value="1"/>
</dbReference>
<evidence type="ECO:0000313" key="8">
    <source>
        <dbReference type="EMBL" id="OHA01426.1"/>
    </source>
</evidence>
<evidence type="ECO:0000259" key="7">
    <source>
        <dbReference type="SMART" id="SM00562"/>
    </source>
</evidence>
<dbReference type="GO" id="GO:0004550">
    <property type="term" value="F:nucleoside diphosphate kinase activity"/>
    <property type="evidence" value="ECO:0007669"/>
    <property type="project" value="UniProtKB-EC"/>
</dbReference>
<gene>
    <name evidence="8" type="ORF">A3C12_02990</name>
</gene>
<evidence type="ECO:0000313" key="9">
    <source>
        <dbReference type="Proteomes" id="UP000178710"/>
    </source>
</evidence>
<comment type="caution">
    <text evidence="6">Lacks conserved residue(s) required for the propagation of feature annotation.</text>
</comment>
<dbReference type="Proteomes" id="UP000178710">
    <property type="component" value="Unassembled WGS sequence"/>
</dbReference>
<feature type="domain" description="Nucleoside diphosphate kinase-like" evidence="7">
    <location>
        <begin position="6"/>
        <end position="188"/>
    </location>
</feature>
<dbReference type="PANTHER" id="PTHR11349">
    <property type="entry name" value="NUCLEOSIDE DIPHOSPHATE KINASE"/>
    <property type="match status" value="1"/>
</dbReference>
<protein>
    <recommendedName>
        <fullName evidence="3">nucleoside-diphosphate kinase</fullName>
        <ecNumber evidence="3">2.7.4.6</ecNumber>
    </recommendedName>
</protein>
<evidence type="ECO:0000256" key="3">
    <source>
        <dbReference type="ARBA" id="ARBA00012966"/>
    </source>
</evidence>